<dbReference type="STRING" id="1548547.BA177_04700"/>
<feature type="transmembrane region" description="Helical" evidence="9">
    <location>
        <begin position="115"/>
        <end position="135"/>
    </location>
</feature>
<dbReference type="OrthoDB" id="3418949at2"/>
<dbReference type="InterPro" id="IPR038770">
    <property type="entry name" value="Na+/solute_symporter_sf"/>
</dbReference>
<dbReference type="InterPro" id="IPR006153">
    <property type="entry name" value="Cation/H_exchanger_TM"/>
</dbReference>
<feature type="domain" description="Cation/H+ exchanger transmembrane" evidence="10">
    <location>
        <begin position="16"/>
        <end position="374"/>
    </location>
</feature>
<comment type="similarity">
    <text evidence="2">Belongs to the monovalent cation:proton antiporter 2 (CPA2) transporter (TC 2.A.37) family.</text>
</comment>
<keyword evidence="12" id="KW-1185">Reference proteome</keyword>
<dbReference type="GO" id="GO:0016020">
    <property type="term" value="C:membrane"/>
    <property type="evidence" value="ECO:0007669"/>
    <property type="project" value="UniProtKB-SubCell"/>
</dbReference>
<feature type="transmembrane region" description="Helical" evidence="9">
    <location>
        <begin position="147"/>
        <end position="168"/>
    </location>
</feature>
<comment type="subcellular location">
    <subcellularLocation>
        <location evidence="1">Membrane</location>
        <topology evidence="1">Multi-pass membrane protein</topology>
    </subcellularLocation>
</comment>
<keyword evidence="6 9" id="KW-1133">Transmembrane helix</keyword>
<keyword evidence="8 9" id="KW-0472">Membrane</keyword>
<feature type="transmembrane region" description="Helical" evidence="9">
    <location>
        <begin position="32"/>
        <end position="50"/>
    </location>
</feature>
<dbReference type="GO" id="GO:0015297">
    <property type="term" value="F:antiporter activity"/>
    <property type="evidence" value="ECO:0007669"/>
    <property type="project" value="UniProtKB-KW"/>
</dbReference>
<dbReference type="PANTHER" id="PTHR42751:SF6">
    <property type="entry name" value="CONSERVED INTEGRAL MEMBRANE TRANSPORT PROTEIN-RELATED"/>
    <property type="match status" value="1"/>
</dbReference>
<evidence type="ECO:0000256" key="4">
    <source>
        <dbReference type="ARBA" id="ARBA00022449"/>
    </source>
</evidence>
<feature type="transmembrane region" description="Helical" evidence="9">
    <location>
        <begin position="325"/>
        <end position="351"/>
    </location>
</feature>
<sequence>MHIDAALPVIVAVIFAIILVALALRAVGQPQIVGYLLAGVAIGPHGLGLLTDIDTISRLGSFGLIMLLFFVGMEASPRHLLGRWRIAVGGVLFQLAASIAAVWLIGIFFDWSWSRIILTAFVISLSSTAIVLKLLKDWHELGTQTGQNVLVILLAQDLVLVPMLITIGLMSGESTDLPTLGAQIVGAAVLLGLTSWVVCQERVHLPFAKYLRADHELQVFAALFLCFGLALLSGLLQLSTVLGAFVAGLIVSSARETDWVHRSLEPFRVVFVAVFFVSVGMLIELPFISENLVEVGVLVAAIVGINTAINAAVLRSLGSSVRRSWYAGALLSQIGEFSFVLISVGLYAGVIGQDDYRIMIAVIAVSLLLSPPWITLWRVVLGHPEGKPDYPQKA</sequence>
<dbReference type="Gene3D" id="1.20.1530.20">
    <property type="match status" value="1"/>
</dbReference>
<proteinExistence type="inferred from homology"/>
<evidence type="ECO:0000313" key="11">
    <source>
        <dbReference type="EMBL" id="ANO50602.1"/>
    </source>
</evidence>
<evidence type="ECO:0000259" key="10">
    <source>
        <dbReference type="Pfam" id="PF00999"/>
    </source>
</evidence>
<evidence type="ECO:0000256" key="9">
    <source>
        <dbReference type="SAM" id="Phobius"/>
    </source>
</evidence>
<keyword evidence="5 9" id="KW-0812">Transmembrane</keyword>
<evidence type="ECO:0000256" key="2">
    <source>
        <dbReference type="ARBA" id="ARBA00005551"/>
    </source>
</evidence>
<protein>
    <recommendedName>
        <fullName evidence="10">Cation/H+ exchanger transmembrane domain-containing protein</fullName>
    </recommendedName>
</protein>
<evidence type="ECO:0000256" key="3">
    <source>
        <dbReference type="ARBA" id="ARBA00022448"/>
    </source>
</evidence>
<dbReference type="AlphaFoldDB" id="A0A193LDL6"/>
<keyword evidence="4" id="KW-0050">Antiport</keyword>
<evidence type="ECO:0000256" key="5">
    <source>
        <dbReference type="ARBA" id="ARBA00022692"/>
    </source>
</evidence>
<dbReference type="PANTHER" id="PTHR42751">
    <property type="entry name" value="SODIUM/HYDROGEN EXCHANGER FAMILY/TRKA DOMAIN PROTEIN"/>
    <property type="match status" value="1"/>
</dbReference>
<dbReference type="GO" id="GO:1902600">
    <property type="term" value="P:proton transmembrane transport"/>
    <property type="evidence" value="ECO:0007669"/>
    <property type="project" value="InterPro"/>
</dbReference>
<keyword evidence="3" id="KW-0813">Transport</keyword>
<evidence type="ECO:0000256" key="8">
    <source>
        <dbReference type="ARBA" id="ARBA00023136"/>
    </source>
</evidence>
<feature type="transmembrane region" description="Helical" evidence="9">
    <location>
        <begin position="358"/>
        <end position="380"/>
    </location>
</feature>
<feature type="transmembrane region" description="Helical" evidence="9">
    <location>
        <begin position="56"/>
        <end position="75"/>
    </location>
</feature>
<accession>A0A193LDL6</accession>
<keyword evidence="7" id="KW-0406">Ion transport</keyword>
<dbReference type="Proteomes" id="UP000092695">
    <property type="component" value="Chromosome"/>
</dbReference>
<feature type="transmembrane region" description="Helical" evidence="9">
    <location>
        <begin position="87"/>
        <end position="109"/>
    </location>
</feature>
<evidence type="ECO:0000256" key="7">
    <source>
        <dbReference type="ARBA" id="ARBA00023065"/>
    </source>
</evidence>
<dbReference type="RefSeq" id="WP_068613531.1">
    <property type="nucleotide sequence ID" value="NZ_CP016268.1"/>
</dbReference>
<feature type="transmembrane region" description="Helical" evidence="9">
    <location>
        <begin position="295"/>
        <end position="313"/>
    </location>
</feature>
<dbReference type="KEGG" id="woc:BA177_04700"/>
<evidence type="ECO:0000256" key="6">
    <source>
        <dbReference type="ARBA" id="ARBA00022989"/>
    </source>
</evidence>
<feature type="transmembrane region" description="Helical" evidence="9">
    <location>
        <begin position="180"/>
        <end position="199"/>
    </location>
</feature>
<feature type="transmembrane region" description="Helical" evidence="9">
    <location>
        <begin position="6"/>
        <end position="25"/>
    </location>
</feature>
<organism evidence="11 12">
    <name type="scientific">Woeseia oceani</name>
    <dbReference type="NCBI Taxonomy" id="1548547"/>
    <lineage>
        <taxon>Bacteria</taxon>
        <taxon>Pseudomonadati</taxon>
        <taxon>Pseudomonadota</taxon>
        <taxon>Gammaproteobacteria</taxon>
        <taxon>Woeseiales</taxon>
        <taxon>Woeseiaceae</taxon>
        <taxon>Woeseia</taxon>
    </lineage>
</organism>
<dbReference type="EMBL" id="CP016268">
    <property type="protein sequence ID" value="ANO50602.1"/>
    <property type="molecule type" value="Genomic_DNA"/>
</dbReference>
<dbReference type="Pfam" id="PF00999">
    <property type="entry name" value="Na_H_Exchanger"/>
    <property type="match status" value="1"/>
</dbReference>
<feature type="transmembrane region" description="Helical" evidence="9">
    <location>
        <begin position="220"/>
        <end position="247"/>
    </location>
</feature>
<evidence type="ECO:0000313" key="12">
    <source>
        <dbReference type="Proteomes" id="UP000092695"/>
    </source>
</evidence>
<evidence type="ECO:0000256" key="1">
    <source>
        <dbReference type="ARBA" id="ARBA00004141"/>
    </source>
</evidence>
<gene>
    <name evidence="11" type="ORF">BA177_04700</name>
</gene>
<feature type="transmembrane region" description="Helical" evidence="9">
    <location>
        <begin position="267"/>
        <end position="288"/>
    </location>
</feature>
<name>A0A193LDL6_9GAMM</name>
<reference evidence="11 12" key="1">
    <citation type="submission" date="2016-06" db="EMBL/GenBank/DDBJ databases">
        <title>Complete genome sequence of a deep-branching marine Gamma Proteobacterium Woeseia oceani type strain XK5.</title>
        <authorList>
            <person name="Mu D."/>
            <person name="Du Z."/>
        </authorList>
    </citation>
    <scope>NUCLEOTIDE SEQUENCE [LARGE SCALE GENOMIC DNA]</scope>
    <source>
        <strain evidence="11 12">XK5</strain>
    </source>
</reference>